<sequence length="94" mass="11266">MASTRAPWARFHKTIRSYSRTEQEYNKNYQRLKEWGEAYNQWCDDIGVERWVLAFDGGHRWGHMMTNLVEYINSVPTLQETLLKSTANRRLSRL</sequence>
<evidence type="ECO:0000313" key="2">
    <source>
        <dbReference type="Proteomes" id="UP000289738"/>
    </source>
</evidence>
<proteinExistence type="predicted"/>
<reference evidence="1 2" key="1">
    <citation type="submission" date="2019-01" db="EMBL/GenBank/DDBJ databases">
        <title>Sequencing of cultivated peanut Arachis hypogaea provides insights into genome evolution and oil improvement.</title>
        <authorList>
            <person name="Chen X."/>
        </authorList>
    </citation>
    <scope>NUCLEOTIDE SEQUENCE [LARGE SCALE GENOMIC DNA]</scope>
    <source>
        <strain evidence="2">cv. Fuhuasheng</strain>
        <tissue evidence="1">Leaves</tissue>
    </source>
</reference>
<evidence type="ECO:0000313" key="1">
    <source>
        <dbReference type="EMBL" id="RYR07671.1"/>
    </source>
</evidence>
<dbReference type="EMBL" id="SDMP01000015">
    <property type="protein sequence ID" value="RYR07671.1"/>
    <property type="molecule type" value="Genomic_DNA"/>
</dbReference>
<comment type="caution">
    <text evidence="1">The sequence shown here is derived from an EMBL/GenBank/DDBJ whole genome shotgun (WGS) entry which is preliminary data.</text>
</comment>
<keyword evidence="2" id="KW-1185">Reference proteome</keyword>
<dbReference type="Proteomes" id="UP000289738">
    <property type="component" value="Chromosome B05"/>
</dbReference>
<organism evidence="1 2">
    <name type="scientific">Arachis hypogaea</name>
    <name type="common">Peanut</name>
    <dbReference type="NCBI Taxonomy" id="3818"/>
    <lineage>
        <taxon>Eukaryota</taxon>
        <taxon>Viridiplantae</taxon>
        <taxon>Streptophyta</taxon>
        <taxon>Embryophyta</taxon>
        <taxon>Tracheophyta</taxon>
        <taxon>Spermatophyta</taxon>
        <taxon>Magnoliopsida</taxon>
        <taxon>eudicotyledons</taxon>
        <taxon>Gunneridae</taxon>
        <taxon>Pentapetalae</taxon>
        <taxon>rosids</taxon>
        <taxon>fabids</taxon>
        <taxon>Fabales</taxon>
        <taxon>Fabaceae</taxon>
        <taxon>Papilionoideae</taxon>
        <taxon>50 kb inversion clade</taxon>
        <taxon>dalbergioids sensu lato</taxon>
        <taxon>Dalbergieae</taxon>
        <taxon>Pterocarpus clade</taxon>
        <taxon>Arachis</taxon>
    </lineage>
</organism>
<accession>A0A444Z0G0</accession>
<protein>
    <submittedName>
        <fullName evidence="1">Uncharacterized protein</fullName>
    </submittedName>
</protein>
<name>A0A444Z0G0_ARAHY</name>
<dbReference type="AlphaFoldDB" id="A0A444Z0G0"/>
<gene>
    <name evidence="1" type="ORF">Ahy_B05g075075</name>
</gene>